<name>A0ABR2QF60_9ROSI</name>
<dbReference type="InterPro" id="IPR001806">
    <property type="entry name" value="Small_GTPase"/>
</dbReference>
<dbReference type="SMART" id="SM00175">
    <property type="entry name" value="RAB"/>
    <property type="match status" value="3"/>
</dbReference>
<dbReference type="SMART" id="SM00173">
    <property type="entry name" value="RAS"/>
    <property type="match status" value="2"/>
</dbReference>
<accession>A0ABR2QF60</accession>
<sequence>MLGSSSSSKGGGNNNYDYSFKILLVGDSGVGKSSLLVTFISNFVHDLSPTIGVDFKIKMVTIGGKRLKLTIWDTVVYIFFLSKLTSLTVEFELGTFHAYASCFKFQQYLLPVAAGQERFGTLTSSYYRGAHGIILVYDVTRRETFTNLSEIWAKEVELNSTDPECIKILVGNKVDRDGERAVTREEGMALAQQRKCSFLECSAKTRANVHQCFKDLILKRTDYRGTIVIGERVDNNQETDFAAETSTQSTRKQWLLLPMKIRPRSTYVQNNAILCIEVPQQLTSLTVEFEPGTFHAYASCFKFQQYLLPVAAGQERFGTLTSSYYRGAHGIILVYDGTRRETFTNLSEIWAKEVELYSTNPECIKILVGNKVDRDGERAVTREEGMALAQQRKCLFLECSAKTRANVHQCFKDLILKRTDSRDTSLIGERVDSSQETDFAAETRVDFKIKMVTIGGKRLKLTIWDTVNFPYSRIRAGNISCICFLFQQYLLPVAAGQERFGTLTSSYYRGAHGIILDINFNAYDEQGNARLFFSDGERAVTREEGLALAQQRKCLFLECSAKTRANVHQCSKDLILKILEVPPLLEKGSTAVEKQILQQKPVHKAPENNGCCSQ</sequence>
<dbReference type="Pfam" id="PF00071">
    <property type="entry name" value="Ras"/>
    <property type="match status" value="4"/>
</dbReference>
<dbReference type="Proteomes" id="UP001396334">
    <property type="component" value="Unassembled WGS sequence"/>
</dbReference>
<keyword evidence="6" id="KW-1185">Reference proteome</keyword>
<evidence type="ECO:0000256" key="1">
    <source>
        <dbReference type="ARBA" id="ARBA00006270"/>
    </source>
</evidence>
<evidence type="ECO:0000313" key="5">
    <source>
        <dbReference type="EMBL" id="KAK8999303.1"/>
    </source>
</evidence>
<dbReference type="PROSITE" id="PS51419">
    <property type="entry name" value="RAB"/>
    <property type="match status" value="2"/>
</dbReference>
<dbReference type="InterPro" id="IPR027417">
    <property type="entry name" value="P-loop_NTPase"/>
</dbReference>
<keyword evidence="2" id="KW-0547">Nucleotide-binding</keyword>
<evidence type="ECO:0000256" key="2">
    <source>
        <dbReference type="ARBA" id="ARBA00022741"/>
    </source>
</evidence>
<evidence type="ECO:0000256" key="4">
    <source>
        <dbReference type="ARBA" id="ARBA00037868"/>
    </source>
</evidence>
<keyword evidence="3" id="KW-0342">GTP-binding</keyword>
<evidence type="ECO:0000256" key="3">
    <source>
        <dbReference type="ARBA" id="ARBA00023134"/>
    </source>
</evidence>
<dbReference type="EMBL" id="JBBPBN010000040">
    <property type="protein sequence ID" value="KAK8999303.1"/>
    <property type="molecule type" value="Genomic_DNA"/>
</dbReference>
<proteinExistence type="inferred from homology"/>
<dbReference type="InterPro" id="IPR050227">
    <property type="entry name" value="Rab"/>
</dbReference>
<evidence type="ECO:0000313" key="6">
    <source>
        <dbReference type="Proteomes" id="UP001396334"/>
    </source>
</evidence>
<reference evidence="5 6" key="1">
    <citation type="journal article" date="2024" name="G3 (Bethesda)">
        <title>Genome assembly of Hibiscus sabdariffa L. provides insights into metabolisms of medicinal natural products.</title>
        <authorList>
            <person name="Kim T."/>
        </authorList>
    </citation>
    <scope>NUCLEOTIDE SEQUENCE [LARGE SCALE GENOMIC DNA]</scope>
    <source>
        <strain evidence="5">TK-2024</strain>
        <tissue evidence="5">Old leaves</tissue>
    </source>
</reference>
<dbReference type="SMART" id="SM00174">
    <property type="entry name" value="RHO"/>
    <property type="match status" value="1"/>
</dbReference>
<dbReference type="SUPFAM" id="SSF52540">
    <property type="entry name" value="P-loop containing nucleoside triphosphate hydrolases"/>
    <property type="match status" value="3"/>
</dbReference>
<dbReference type="Gene3D" id="3.40.50.300">
    <property type="entry name" value="P-loop containing nucleotide triphosphate hydrolases"/>
    <property type="match status" value="4"/>
</dbReference>
<dbReference type="PANTHER" id="PTHR47977">
    <property type="entry name" value="RAS-RELATED PROTEIN RAB"/>
    <property type="match status" value="1"/>
</dbReference>
<comment type="similarity">
    <text evidence="1">Belongs to the small GTPase superfamily. Rab family.</text>
</comment>
<comment type="subcellular location">
    <subcellularLocation>
        <location evidence="4">Endomembrane system</location>
        <topology evidence="4">Lipid-anchor</topology>
    </subcellularLocation>
</comment>
<protein>
    <submittedName>
        <fullName evidence="5">Uncharacterized protein</fullName>
    </submittedName>
</protein>
<dbReference type="PROSITE" id="PS51420">
    <property type="entry name" value="RHO"/>
    <property type="match status" value="1"/>
</dbReference>
<organism evidence="5 6">
    <name type="scientific">Hibiscus sabdariffa</name>
    <name type="common">roselle</name>
    <dbReference type="NCBI Taxonomy" id="183260"/>
    <lineage>
        <taxon>Eukaryota</taxon>
        <taxon>Viridiplantae</taxon>
        <taxon>Streptophyta</taxon>
        <taxon>Embryophyta</taxon>
        <taxon>Tracheophyta</taxon>
        <taxon>Spermatophyta</taxon>
        <taxon>Magnoliopsida</taxon>
        <taxon>eudicotyledons</taxon>
        <taxon>Gunneridae</taxon>
        <taxon>Pentapetalae</taxon>
        <taxon>rosids</taxon>
        <taxon>malvids</taxon>
        <taxon>Malvales</taxon>
        <taxon>Malvaceae</taxon>
        <taxon>Malvoideae</taxon>
        <taxon>Hibiscus</taxon>
    </lineage>
</organism>
<dbReference type="PROSITE" id="PS51421">
    <property type="entry name" value="RAS"/>
    <property type="match status" value="2"/>
</dbReference>
<comment type="caution">
    <text evidence="5">The sequence shown here is derived from an EMBL/GenBank/DDBJ whole genome shotgun (WGS) entry which is preliminary data.</text>
</comment>
<gene>
    <name evidence="5" type="ORF">V6N11_070478</name>
</gene>
<dbReference type="PRINTS" id="PR00449">
    <property type="entry name" value="RASTRNSFRMNG"/>
</dbReference>